<accession>A0ABN9AF71</accession>
<dbReference type="Proteomes" id="UP001162483">
    <property type="component" value="Unassembled WGS sequence"/>
</dbReference>
<gene>
    <name evidence="1" type="ORF">SPARVUS_LOCUS527686</name>
</gene>
<comment type="caution">
    <text evidence="1">The sequence shown here is derived from an EMBL/GenBank/DDBJ whole genome shotgun (WGS) entry which is preliminary data.</text>
</comment>
<evidence type="ECO:0000313" key="2">
    <source>
        <dbReference type="Proteomes" id="UP001162483"/>
    </source>
</evidence>
<proteinExistence type="predicted"/>
<name>A0ABN9AF71_9NEOB</name>
<evidence type="ECO:0000313" key="1">
    <source>
        <dbReference type="EMBL" id="CAI9534119.1"/>
    </source>
</evidence>
<sequence length="43" mass="4453">MGSTSDMVTTGCLFLEAIPVPSTSSCCTLVKISLKCLGNSLLM</sequence>
<protein>
    <submittedName>
        <fullName evidence="1">Uncharacterized protein</fullName>
    </submittedName>
</protein>
<organism evidence="1 2">
    <name type="scientific">Staurois parvus</name>
    <dbReference type="NCBI Taxonomy" id="386267"/>
    <lineage>
        <taxon>Eukaryota</taxon>
        <taxon>Metazoa</taxon>
        <taxon>Chordata</taxon>
        <taxon>Craniata</taxon>
        <taxon>Vertebrata</taxon>
        <taxon>Euteleostomi</taxon>
        <taxon>Amphibia</taxon>
        <taxon>Batrachia</taxon>
        <taxon>Anura</taxon>
        <taxon>Neobatrachia</taxon>
        <taxon>Ranoidea</taxon>
        <taxon>Ranidae</taxon>
        <taxon>Staurois</taxon>
    </lineage>
</organism>
<dbReference type="EMBL" id="CATNWA010000179">
    <property type="protein sequence ID" value="CAI9534119.1"/>
    <property type="molecule type" value="Genomic_DNA"/>
</dbReference>
<reference evidence="1" key="1">
    <citation type="submission" date="2023-05" db="EMBL/GenBank/DDBJ databases">
        <authorList>
            <person name="Stuckert A."/>
        </authorList>
    </citation>
    <scope>NUCLEOTIDE SEQUENCE</scope>
</reference>
<keyword evidence="2" id="KW-1185">Reference proteome</keyword>